<keyword evidence="2" id="KW-1185">Reference proteome</keyword>
<dbReference type="Proteomes" id="UP000030323">
    <property type="component" value="Segment"/>
</dbReference>
<dbReference type="RefSeq" id="YP_009146471.1">
    <property type="nucleotide sequence ID" value="NC_027331.1"/>
</dbReference>
<sequence length="65" mass="7183">MHIFILILALTTGDSGGAAIDKVEIKSQDYAEASKMCDRAGESYRKDVKSFNVYPEYTCIYAGVK</sequence>
<reference evidence="1 2" key="1">
    <citation type="journal article" date="2015" name="Genome Announc.">
        <title>Complete Genome Sequence of Citrobacter freundii Myophage Moon.</title>
        <authorList>
            <person name="Edwards G.B."/>
            <person name="Luna A.J."/>
            <person name="Hernandez A.C."/>
            <person name="Kuty Everett G.F."/>
        </authorList>
    </citation>
    <scope>NUCLEOTIDE SEQUENCE [LARGE SCALE GENOMIC DNA]</scope>
</reference>
<gene>
    <name evidence="1" type="ORF">CPT_Moon38</name>
</gene>
<dbReference type="GeneID" id="24721637"/>
<dbReference type="KEGG" id="vg:24721637"/>
<protein>
    <submittedName>
        <fullName evidence="1">Uncharacterized protein</fullName>
    </submittedName>
</protein>
<dbReference type="EMBL" id="KM236240">
    <property type="protein sequence ID" value="AIX12009.1"/>
    <property type="molecule type" value="Genomic_DNA"/>
</dbReference>
<name>A0A0A0YP06_9CAUD</name>
<organism evidence="1 2">
    <name type="scientific">Citrobacter phage Moon</name>
    <dbReference type="NCBI Taxonomy" id="1540095"/>
    <lineage>
        <taxon>Viruses</taxon>
        <taxon>Duplodnaviria</taxon>
        <taxon>Heunggongvirae</taxon>
        <taxon>Uroviricota</taxon>
        <taxon>Caudoviricetes</taxon>
        <taxon>Pantevenvirales</taxon>
        <taxon>Straboviridae</taxon>
        <taxon>Tevenvirinae</taxon>
        <taxon>Moonvirus</taxon>
        <taxon>Moonvirus moon</taxon>
    </lineage>
</organism>
<evidence type="ECO:0000313" key="2">
    <source>
        <dbReference type="Proteomes" id="UP000030323"/>
    </source>
</evidence>
<proteinExistence type="predicted"/>
<evidence type="ECO:0000313" key="1">
    <source>
        <dbReference type="EMBL" id="AIX12009.1"/>
    </source>
</evidence>
<accession>A0A0A0YP06</accession>